<evidence type="ECO:0000313" key="1">
    <source>
        <dbReference type="EMBL" id="ACF29169.1"/>
    </source>
</evidence>
<gene>
    <name evidence="1" type="ordered locus">NGK_0478</name>
</gene>
<dbReference type="HOGENOM" id="CLU_3236446_0_0_4"/>
<proteinExistence type="predicted"/>
<accession>B4RK19</accession>
<dbReference type="EMBL" id="CP001050">
    <property type="protein sequence ID" value="ACF29169.1"/>
    <property type="molecule type" value="Genomic_DNA"/>
</dbReference>
<dbReference type="AlphaFoldDB" id="B4RK19"/>
<name>B4RK19_NEIG2</name>
<dbReference type="Proteomes" id="UP000002564">
    <property type="component" value="Chromosome"/>
</dbReference>
<evidence type="ECO:0000313" key="2">
    <source>
        <dbReference type="Proteomes" id="UP000002564"/>
    </source>
</evidence>
<dbReference type="KEGG" id="ngk:NGK_0478"/>
<organism evidence="1 2">
    <name type="scientific">Neisseria gonorrhoeae (strain NCCP11945)</name>
    <dbReference type="NCBI Taxonomy" id="521006"/>
    <lineage>
        <taxon>Bacteria</taxon>
        <taxon>Pseudomonadati</taxon>
        <taxon>Pseudomonadota</taxon>
        <taxon>Betaproteobacteria</taxon>
        <taxon>Neisseriales</taxon>
        <taxon>Neisseriaceae</taxon>
        <taxon>Neisseria</taxon>
    </lineage>
</organism>
<reference evidence="1 2" key="1">
    <citation type="journal article" date="2008" name="J. Bacteriol.">
        <title>Complete genome sequence of Neisseria gonorrhoeae NCCP11945.</title>
        <authorList>
            <person name="Chung G.T."/>
            <person name="Yoo J.S."/>
            <person name="Oh H.B."/>
            <person name="Lee Y.S."/>
            <person name="Cha S.H."/>
            <person name="Kim S.J."/>
            <person name="Yoo C.K."/>
        </authorList>
    </citation>
    <scope>NUCLEOTIDE SEQUENCE [LARGE SCALE GENOMIC DNA]</scope>
    <source>
        <strain evidence="1 2">NCCP11945</strain>
    </source>
</reference>
<sequence length="43" mass="4928">MPGGKPPKHKKIGNFSYSRLQFDTHRASARFHNHNSGVKKYDS</sequence>
<protein>
    <submittedName>
        <fullName evidence="1">Uncharacterized protein</fullName>
    </submittedName>
</protein>